<dbReference type="InterPro" id="IPR014756">
    <property type="entry name" value="Ig_E-set"/>
</dbReference>
<name>A0A226WT64_CABSO</name>
<dbReference type="Pfam" id="PF05593">
    <property type="entry name" value="RHS_repeat"/>
    <property type="match status" value="1"/>
</dbReference>
<reference evidence="4" key="1">
    <citation type="submission" date="2017-01" db="EMBL/GenBank/DDBJ databases">
        <title>Genome Analysis of Deinococcus marmoris KOPRI26562.</title>
        <authorList>
            <person name="Kim J.H."/>
            <person name="Oh H.-M."/>
        </authorList>
    </citation>
    <scope>NUCLEOTIDE SEQUENCE [LARGE SCALE GENOMIC DNA]</scope>
    <source>
        <strain evidence="4">PAMC 26633</strain>
    </source>
</reference>
<proteinExistence type="predicted"/>
<dbReference type="RefSeq" id="WP_089164082.1">
    <property type="nucleotide sequence ID" value="NZ_MTHB01000222.1"/>
</dbReference>
<evidence type="ECO:0000313" key="4">
    <source>
        <dbReference type="Proteomes" id="UP000214720"/>
    </source>
</evidence>
<dbReference type="SUPFAM" id="SSF81296">
    <property type="entry name" value="E set domains"/>
    <property type="match status" value="2"/>
</dbReference>
<dbReference type="Gene3D" id="2.60.40.10">
    <property type="entry name" value="Immunoglobulins"/>
    <property type="match status" value="2"/>
</dbReference>
<dbReference type="PANTHER" id="PTHR46769">
    <property type="entry name" value="POLYCYSTIC KIDNEY AND HEPATIC DISEASE 1 (AUTOSOMAL RECESSIVE)-LIKE 1"/>
    <property type="match status" value="1"/>
</dbReference>
<feature type="domain" description="IPT/TIG" evidence="2">
    <location>
        <begin position="110"/>
        <end position="182"/>
    </location>
</feature>
<feature type="domain" description="IPT/TIG" evidence="2">
    <location>
        <begin position="194"/>
        <end position="271"/>
    </location>
</feature>
<evidence type="ECO:0000256" key="1">
    <source>
        <dbReference type="ARBA" id="ARBA00022729"/>
    </source>
</evidence>
<dbReference type="Pfam" id="PF01833">
    <property type="entry name" value="TIG"/>
    <property type="match status" value="2"/>
</dbReference>
<dbReference type="PANTHER" id="PTHR46769:SF2">
    <property type="entry name" value="FIBROCYSTIN-L ISOFORM 2 PRECURSOR-RELATED"/>
    <property type="match status" value="1"/>
</dbReference>
<keyword evidence="1" id="KW-0732">Signal</keyword>
<evidence type="ECO:0000259" key="2">
    <source>
        <dbReference type="Pfam" id="PF01833"/>
    </source>
</evidence>
<accession>A0A226WT64</accession>
<dbReference type="InterPro" id="IPR006530">
    <property type="entry name" value="YD"/>
</dbReference>
<comment type="caution">
    <text evidence="3">The sequence shown here is derived from an EMBL/GenBank/DDBJ whole genome shotgun (WGS) entry which is preliminary data.</text>
</comment>
<dbReference type="InterPro" id="IPR052387">
    <property type="entry name" value="Fibrocystin"/>
</dbReference>
<gene>
    <name evidence="3" type="ORF">BSU04_32395</name>
</gene>
<sequence length="814" mass="82958">MSGKNHLRAVFLRAHASRNSNIERAAGSQPKGRARRSVHQSPRLRSLVVGALALFLVTGICPALAQVQYSYDPNGRLVKVTMPNGAFATYAYDPDGNILSISNSAATAVSITAMTPQSGPVGSTVTLQGSGFDPVVANDTVQFNGTSAVVTAASASSLQATVPSGATSGTVSVTNSHGSAVAPVPFNVVANNAPTITQISPVAGAEGAAVTITGTGFNPSKANDSVSFGGIATSLNSATATSIVAVVPTQSSSGKVSVTTAGGQTTSTADFFAIPNSVTPSAVTTKIRIQPSAAAQTVTVASQIKAAVMIFDAVSGQKMYFQPTASTISLGSTLTVYSPTGSIVFNTLITNTNGAFSADRLPVTGTYTALLTVNSGGHVKYQLLPGPSDISGQLPTDSSTISLNLAVDQGASYTFSGNAGQLFDIQTTVPDGATLVPRFFVQDSQGNVIADNGYTWFGATTMHLPALPATGTYTARFSPVDLGTSSATVQLISVPAPVTGTLTVDGAPQNLQLLQYQSASYTFSGTAGQRLFLEPAQSTFDSTLYAIVTAPDGTQVLNTIMNGSTAEADDLTALPVNGVYTVRIMTSDDGAGSMTLALNTKPADQVVSATVNGAPVQVSLAFDQDGQVSFVGAANQSLWIQPTAYSFGNCVNAVLSDASNTVLVATLFCDASPTRVDLGQIAASGTYHIELTRSEDPSAGATTLSVKSVPSDKTGTITVNGAAVTASLGVHQNGHYTISGTAGNVLTIATSAQTLDSSTYLQLFAPDGSSVDLWFPASPSDSHTLPALPSTGTYVLEIVPSTTTAGKITLKATK</sequence>
<protein>
    <recommendedName>
        <fullName evidence="2">IPT/TIG domain-containing protein</fullName>
    </recommendedName>
</protein>
<evidence type="ECO:0000313" key="3">
    <source>
        <dbReference type="EMBL" id="OXC74361.1"/>
    </source>
</evidence>
<dbReference type="OrthoDB" id="9128885at2"/>
<dbReference type="Proteomes" id="UP000214720">
    <property type="component" value="Unassembled WGS sequence"/>
</dbReference>
<dbReference type="CDD" id="cd00603">
    <property type="entry name" value="IPT_PCSR"/>
    <property type="match status" value="2"/>
</dbReference>
<dbReference type="EMBL" id="MTHB01000222">
    <property type="protein sequence ID" value="OXC74361.1"/>
    <property type="molecule type" value="Genomic_DNA"/>
</dbReference>
<dbReference type="InterPro" id="IPR002909">
    <property type="entry name" value="IPT_dom"/>
</dbReference>
<dbReference type="NCBIfam" id="TIGR01643">
    <property type="entry name" value="YD_repeat_2x"/>
    <property type="match status" value="1"/>
</dbReference>
<dbReference type="Gene3D" id="2.60.120.380">
    <property type="match status" value="2"/>
</dbReference>
<organism evidence="3 4">
    <name type="scientific">Caballeronia sordidicola</name>
    <name type="common">Burkholderia sordidicola</name>
    <dbReference type="NCBI Taxonomy" id="196367"/>
    <lineage>
        <taxon>Bacteria</taxon>
        <taxon>Pseudomonadati</taxon>
        <taxon>Pseudomonadota</taxon>
        <taxon>Betaproteobacteria</taxon>
        <taxon>Burkholderiales</taxon>
        <taxon>Burkholderiaceae</taxon>
        <taxon>Caballeronia</taxon>
    </lineage>
</organism>
<dbReference type="InterPro" id="IPR013783">
    <property type="entry name" value="Ig-like_fold"/>
</dbReference>
<dbReference type="AlphaFoldDB" id="A0A226WT64"/>
<dbReference type="InterPro" id="IPR031325">
    <property type="entry name" value="RHS_repeat"/>
</dbReference>